<accession>A0A564XYL1</accession>
<dbReference type="EMBL" id="CABIJS010000029">
    <property type="protein sequence ID" value="VUZ40111.1"/>
    <property type="molecule type" value="Genomic_DNA"/>
</dbReference>
<name>A0A564XYL1_HYMDI</name>
<organism evidence="1 2">
    <name type="scientific">Hymenolepis diminuta</name>
    <name type="common">Rat tapeworm</name>
    <dbReference type="NCBI Taxonomy" id="6216"/>
    <lineage>
        <taxon>Eukaryota</taxon>
        <taxon>Metazoa</taxon>
        <taxon>Spiralia</taxon>
        <taxon>Lophotrochozoa</taxon>
        <taxon>Platyhelminthes</taxon>
        <taxon>Cestoda</taxon>
        <taxon>Eucestoda</taxon>
        <taxon>Cyclophyllidea</taxon>
        <taxon>Hymenolepididae</taxon>
        <taxon>Hymenolepis</taxon>
    </lineage>
</organism>
<gene>
    <name evidence="1" type="ORF">WMSIL1_LOCUS1231</name>
</gene>
<evidence type="ECO:0000313" key="2">
    <source>
        <dbReference type="Proteomes" id="UP000321570"/>
    </source>
</evidence>
<proteinExistence type="predicted"/>
<evidence type="ECO:0000313" key="1">
    <source>
        <dbReference type="EMBL" id="VUZ40111.1"/>
    </source>
</evidence>
<dbReference type="Proteomes" id="UP000321570">
    <property type="component" value="Unassembled WGS sequence"/>
</dbReference>
<reference evidence="1 2" key="1">
    <citation type="submission" date="2019-07" db="EMBL/GenBank/DDBJ databases">
        <authorList>
            <person name="Jastrzebski P J."/>
            <person name="Paukszto L."/>
            <person name="Jastrzebski P J."/>
        </authorList>
    </citation>
    <scope>NUCLEOTIDE SEQUENCE [LARGE SCALE GENOMIC DNA]</scope>
    <source>
        <strain evidence="1 2">WMS-il1</strain>
    </source>
</reference>
<sequence length="56" mass="6857">MMEINSDYVIYTDERIRRGDGRRFQHYRKNGKYFDLKIVESHMSEPWDYLNGNTPI</sequence>
<protein>
    <submittedName>
        <fullName evidence="1">Uncharacterized protein</fullName>
    </submittedName>
</protein>
<dbReference type="AlphaFoldDB" id="A0A564XYL1"/>
<keyword evidence="2" id="KW-1185">Reference proteome</keyword>